<evidence type="ECO:0000313" key="6">
    <source>
        <dbReference type="EMBL" id="WDI31810.1"/>
    </source>
</evidence>
<comment type="similarity">
    <text evidence="1 4">Belongs to the bacterial histone-like protein family.</text>
</comment>
<sequence>MAVRRKTTKKKTPARKAPAKRKTAAKKKTATRKAPARKTAAKKKATKKALPDTLTYKHLAAELSEAHELPKKQVEELLSDYVDRIGGYLKKGKKLRIAGLGILQVRHRAARWGRNPATGEKIRIKASKKVAFRVAKDLKERVL</sequence>
<dbReference type="GO" id="GO:0030261">
    <property type="term" value="P:chromosome condensation"/>
    <property type="evidence" value="ECO:0007669"/>
    <property type="project" value="UniProtKB-KW"/>
</dbReference>
<evidence type="ECO:0000256" key="2">
    <source>
        <dbReference type="ARBA" id="ARBA00023067"/>
    </source>
</evidence>
<dbReference type="InterPro" id="IPR000119">
    <property type="entry name" value="Hist_DNA-bd"/>
</dbReference>
<dbReference type="SUPFAM" id="SSF47729">
    <property type="entry name" value="IHF-like DNA-binding proteins"/>
    <property type="match status" value="1"/>
</dbReference>
<evidence type="ECO:0000256" key="3">
    <source>
        <dbReference type="ARBA" id="ARBA00023125"/>
    </source>
</evidence>
<dbReference type="Gene3D" id="4.10.520.10">
    <property type="entry name" value="IHF-like DNA-binding proteins"/>
    <property type="match status" value="1"/>
</dbReference>
<keyword evidence="7" id="KW-1185">Reference proteome</keyword>
<dbReference type="RefSeq" id="WP_274493697.1">
    <property type="nucleotide sequence ID" value="NZ_CP118166.1"/>
</dbReference>
<dbReference type="GO" id="GO:0030527">
    <property type="term" value="F:structural constituent of chromatin"/>
    <property type="evidence" value="ECO:0007669"/>
    <property type="project" value="InterPro"/>
</dbReference>
<dbReference type="PRINTS" id="PR01727">
    <property type="entry name" value="DNABINDINGHU"/>
</dbReference>
<keyword evidence="3 6" id="KW-0238">DNA-binding</keyword>
<dbReference type="InterPro" id="IPR010992">
    <property type="entry name" value="IHF-like_DNA-bd_dom_sf"/>
</dbReference>
<dbReference type="SMART" id="SM00411">
    <property type="entry name" value="BHL"/>
    <property type="match status" value="1"/>
</dbReference>
<evidence type="ECO:0000256" key="4">
    <source>
        <dbReference type="RuleBase" id="RU003939"/>
    </source>
</evidence>
<accession>A0AAF0CBT7</accession>
<evidence type="ECO:0000256" key="5">
    <source>
        <dbReference type="SAM" id="MobiDB-lite"/>
    </source>
</evidence>
<dbReference type="Proteomes" id="UP001214043">
    <property type="component" value="Chromosome"/>
</dbReference>
<dbReference type="AlphaFoldDB" id="A0AAF0CBT7"/>
<dbReference type="PANTHER" id="PTHR33175:SF3">
    <property type="entry name" value="DNA-BINDING PROTEIN HU-BETA"/>
    <property type="match status" value="1"/>
</dbReference>
<feature type="region of interest" description="Disordered" evidence="5">
    <location>
        <begin position="1"/>
        <end position="49"/>
    </location>
</feature>
<dbReference type="GO" id="GO:0005829">
    <property type="term" value="C:cytosol"/>
    <property type="evidence" value="ECO:0007669"/>
    <property type="project" value="TreeGrafter"/>
</dbReference>
<dbReference type="EMBL" id="CP118166">
    <property type="protein sequence ID" value="WDI31810.1"/>
    <property type="molecule type" value="Genomic_DNA"/>
</dbReference>
<dbReference type="KEGG" id="hfl:PUV54_01240"/>
<keyword evidence="2" id="KW-0226">DNA condensation</keyword>
<feature type="compositionally biased region" description="Basic residues" evidence="5">
    <location>
        <begin position="1"/>
        <end position="47"/>
    </location>
</feature>
<organism evidence="6 7">
    <name type="scientific">Hyphococcus flavus</name>
    <dbReference type="NCBI Taxonomy" id="1866326"/>
    <lineage>
        <taxon>Bacteria</taxon>
        <taxon>Pseudomonadati</taxon>
        <taxon>Pseudomonadota</taxon>
        <taxon>Alphaproteobacteria</taxon>
        <taxon>Parvularculales</taxon>
        <taxon>Parvularculaceae</taxon>
        <taxon>Hyphococcus</taxon>
    </lineage>
</organism>
<gene>
    <name evidence="6" type="ORF">PUV54_01240</name>
</gene>
<dbReference type="GO" id="GO:0003677">
    <property type="term" value="F:DNA binding"/>
    <property type="evidence" value="ECO:0007669"/>
    <property type="project" value="UniProtKB-KW"/>
</dbReference>
<dbReference type="Pfam" id="PF00216">
    <property type="entry name" value="Bac_DNA_binding"/>
    <property type="match status" value="1"/>
</dbReference>
<reference evidence="6" key="1">
    <citation type="submission" date="2023-02" db="EMBL/GenBank/DDBJ databases">
        <title>Genome sequence of Hyphococcus flavus.</title>
        <authorList>
            <person name="Rong J.-C."/>
            <person name="Zhao Q."/>
            <person name="Yi M."/>
            <person name="Wu J.-Y."/>
        </authorList>
    </citation>
    <scope>NUCLEOTIDE SEQUENCE</scope>
    <source>
        <strain evidence="6">MCCC 1K03223</strain>
    </source>
</reference>
<dbReference type="CDD" id="cd13831">
    <property type="entry name" value="HU"/>
    <property type="match status" value="1"/>
</dbReference>
<evidence type="ECO:0000313" key="7">
    <source>
        <dbReference type="Proteomes" id="UP001214043"/>
    </source>
</evidence>
<dbReference type="PANTHER" id="PTHR33175">
    <property type="entry name" value="DNA-BINDING PROTEIN HU"/>
    <property type="match status" value="1"/>
</dbReference>
<evidence type="ECO:0000256" key="1">
    <source>
        <dbReference type="ARBA" id="ARBA00010529"/>
    </source>
</evidence>
<protein>
    <submittedName>
        <fullName evidence="6">HU family DNA-binding protein</fullName>
    </submittedName>
</protein>
<name>A0AAF0CBT7_9PROT</name>
<proteinExistence type="inferred from homology"/>